<proteinExistence type="predicted"/>
<sequence>MCRASATSTASSVRRSVCTQPRRFCCRTSRLRTARLAATTCPATRCCS</sequence>
<accession>A0A0A8ZTN8</accession>
<dbReference type="AlphaFoldDB" id="A0A0A8ZTN8"/>
<name>A0A0A8ZTN8_ARUDO</name>
<evidence type="ECO:0000313" key="1">
    <source>
        <dbReference type="EMBL" id="JAD40110.1"/>
    </source>
</evidence>
<protein>
    <submittedName>
        <fullName evidence="1">Uncharacterized protein</fullName>
    </submittedName>
</protein>
<reference evidence="1" key="2">
    <citation type="journal article" date="2015" name="Data Brief">
        <title>Shoot transcriptome of the giant reed, Arundo donax.</title>
        <authorList>
            <person name="Barrero R.A."/>
            <person name="Guerrero F.D."/>
            <person name="Moolhuijzen P."/>
            <person name="Goolsby J.A."/>
            <person name="Tidwell J."/>
            <person name="Bellgard S.E."/>
            <person name="Bellgard M.I."/>
        </authorList>
    </citation>
    <scope>NUCLEOTIDE SEQUENCE</scope>
    <source>
        <tissue evidence="1">Shoot tissue taken approximately 20 cm above the soil surface</tissue>
    </source>
</reference>
<dbReference type="EMBL" id="GBRH01257785">
    <property type="protein sequence ID" value="JAD40110.1"/>
    <property type="molecule type" value="Transcribed_RNA"/>
</dbReference>
<organism evidence="1">
    <name type="scientific">Arundo donax</name>
    <name type="common">Giant reed</name>
    <name type="synonym">Donax arundinaceus</name>
    <dbReference type="NCBI Taxonomy" id="35708"/>
    <lineage>
        <taxon>Eukaryota</taxon>
        <taxon>Viridiplantae</taxon>
        <taxon>Streptophyta</taxon>
        <taxon>Embryophyta</taxon>
        <taxon>Tracheophyta</taxon>
        <taxon>Spermatophyta</taxon>
        <taxon>Magnoliopsida</taxon>
        <taxon>Liliopsida</taxon>
        <taxon>Poales</taxon>
        <taxon>Poaceae</taxon>
        <taxon>PACMAD clade</taxon>
        <taxon>Arundinoideae</taxon>
        <taxon>Arundineae</taxon>
        <taxon>Arundo</taxon>
    </lineage>
</organism>
<reference evidence="1" key="1">
    <citation type="submission" date="2014-09" db="EMBL/GenBank/DDBJ databases">
        <authorList>
            <person name="Magalhaes I.L.F."/>
            <person name="Oliveira U."/>
            <person name="Santos F.R."/>
            <person name="Vidigal T.H.D.A."/>
            <person name="Brescovit A.D."/>
            <person name="Santos A.J."/>
        </authorList>
    </citation>
    <scope>NUCLEOTIDE SEQUENCE</scope>
    <source>
        <tissue evidence="1">Shoot tissue taken approximately 20 cm above the soil surface</tissue>
    </source>
</reference>